<dbReference type="AlphaFoldDB" id="A0AA39WRX9"/>
<reference evidence="1" key="1">
    <citation type="submission" date="2023-06" db="EMBL/GenBank/DDBJ databases">
        <title>Genome-scale phylogeny and comparative genomics of the fungal order Sordariales.</title>
        <authorList>
            <consortium name="Lawrence Berkeley National Laboratory"/>
            <person name="Hensen N."/>
            <person name="Bonometti L."/>
            <person name="Westerberg I."/>
            <person name="Brannstrom I.O."/>
            <person name="Guillou S."/>
            <person name="Cros-Aarteil S."/>
            <person name="Calhoun S."/>
            <person name="Haridas S."/>
            <person name="Kuo A."/>
            <person name="Mondo S."/>
            <person name="Pangilinan J."/>
            <person name="Riley R."/>
            <person name="Labutti K."/>
            <person name="Andreopoulos B."/>
            <person name="Lipzen A."/>
            <person name="Chen C."/>
            <person name="Yanf M."/>
            <person name="Daum C."/>
            <person name="Ng V."/>
            <person name="Clum A."/>
            <person name="Steindorff A."/>
            <person name="Ohm R."/>
            <person name="Martin F."/>
            <person name="Silar P."/>
            <person name="Natvig D."/>
            <person name="Lalanne C."/>
            <person name="Gautier V."/>
            <person name="Ament-Velasquez S.L."/>
            <person name="Kruys A."/>
            <person name="Hutchinson M.I."/>
            <person name="Powell A.J."/>
            <person name="Barry K."/>
            <person name="Miller A.N."/>
            <person name="Grigoriev I.V."/>
            <person name="Debuchy R."/>
            <person name="Gladieux P."/>
            <person name="Thoren M.H."/>
            <person name="Johannesson H."/>
        </authorList>
    </citation>
    <scope>NUCLEOTIDE SEQUENCE</scope>
    <source>
        <strain evidence="1">CBS 606.72</strain>
    </source>
</reference>
<evidence type="ECO:0000313" key="1">
    <source>
        <dbReference type="EMBL" id="KAK0620488.1"/>
    </source>
</evidence>
<dbReference type="EMBL" id="JAULSU010000004">
    <property type="protein sequence ID" value="KAK0620488.1"/>
    <property type="molecule type" value="Genomic_DNA"/>
</dbReference>
<keyword evidence="2" id="KW-1185">Reference proteome</keyword>
<proteinExistence type="predicted"/>
<evidence type="ECO:0000313" key="2">
    <source>
        <dbReference type="Proteomes" id="UP001175000"/>
    </source>
</evidence>
<gene>
    <name evidence="1" type="ORF">B0T14DRAFT_232916</name>
</gene>
<dbReference type="Proteomes" id="UP001175000">
    <property type="component" value="Unassembled WGS sequence"/>
</dbReference>
<sequence>MSRRSVPTTSLQSARLGLCLRCHDWTRRNVTKANRGGCENCECIFPPSAQHGGLQVPLSRLEAVNRRRMMAGSRHAGIRHSPSNLSWMDGWKWACCVPKDEMGQ</sequence>
<protein>
    <submittedName>
        <fullName evidence="1">Uncharacterized protein</fullName>
    </submittedName>
</protein>
<accession>A0AA39WRX9</accession>
<comment type="caution">
    <text evidence="1">The sequence shown here is derived from an EMBL/GenBank/DDBJ whole genome shotgun (WGS) entry which is preliminary data.</text>
</comment>
<organism evidence="1 2">
    <name type="scientific">Immersiella caudata</name>
    <dbReference type="NCBI Taxonomy" id="314043"/>
    <lineage>
        <taxon>Eukaryota</taxon>
        <taxon>Fungi</taxon>
        <taxon>Dikarya</taxon>
        <taxon>Ascomycota</taxon>
        <taxon>Pezizomycotina</taxon>
        <taxon>Sordariomycetes</taxon>
        <taxon>Sordariomycetidae</taxon>
        <taxon>Sordariales</taxon>
        <taxon>Lasiosphaeriaceae</taxon>
        <taxon>Immersiella</taxon>
    </lineage>
</organism>
<name>A0AA39WRX9_9PEZI</name>